<dbReference type="EMBL" id="BMWW01000003">
    <property type="protein sequence ID" value="GGY87110.1"/>
    <property type="molecule type" value="Genomic_DNA"/>
</dbReference>
<dbReference type="AlphaFoldDB" id="A0AA87Y6A3"/>
<dbReference type="RefSeq" id="WP_206076711.1">
    <property type="nucleotide sequence ID" value="NZ_BMWW01000003.1"/>
</dbReference>
<keyword evidence="2" id="KW-0479">Metal-binding</keyword>
<protein>
    <submittedName>
        <fullName evidence="4">Oxidoreductase</fullName>
    </submittedName>
</protein>
<dbReference type="PANTHER" id="PTHR47354">
    <property type="entry name" value="NADH OXIDOREDUCTASE HCR"/>
    <property type="match status" value="1"/>
</dbReference>
<keyword evidence="2" id="KW-0408">Iron</keyword>
<gene>
    <name evidence="4" type="ORF">GCM10007388_20520</name>
</gene>
<keyword evidence="2" id="KW-0411">Iron-sulfur</keyword>
<dbReference type="Proteomes" id="UP000619512">
    <property type="component" value="Unassembled WGS sequence"/>
</dbReference>
<dbReference type="PRINTS" id="PR00406">
    <property type="entry name" value="CYTB5RDTASE"/>
</dbReference>
<evidence type="ECO:0000313" key="5">
    <source>
        <dbReference type="Proteomes" id="UP000619512"/>
    </source>
</evidence>
<evidence type="ECO:0000259" key="3">
    <source>
        <dbReference type="PROSITE" id="PS51384"/>
    </source>
</evidence>
<comment type="caution">
    <text evidence="4">The sequence shown here is derived from an EMBL/GenBank/DDBJ whole genome shotgun (WGS) entry which is preliminary data.</text>
</comment>
<comment type="cofactor">
    <cofactor evidence="1">
        <name>FAD</name>
        <dbReference type="ChEBI" id="CHEBI:57692"/>
    </cofactor>
</comment>
<dbReference type="GO" id="GO:0051537">
    <property type="term" value="F:2 iron, 2 sulfur cluster binding"/>
    <property type="evidence" value="ECO:0007669"/>
    <property type="project" value="UniProtKB-KW"/>
</dbReference>
<dbReference type="GO" id="GO:0016491">
    <property type="term" value="F:oxidoreductase activity"/>
    <property type="evidence" value="ECO:0007669"/>
    <property type="project" value="InterPro"/>
</dbReference>
<dbReference type="InterPro" id="IPR017938">
    <property type="entry name" value="Riboflavin_synthase-like_b-brl"/>
</dbReference>
<evidence type="ECO:0000256" key="1">
    <source>
        <dbReference type="ARBA" id="ARBA00001974"/>
    </source>
</evidence>
<proteinExistence type="predicted"/>
<dbReference type="PROSITE" id="PS51384">
    <property type="entry name" value="FAD_FR"/>
    <property type="match status" value="1"/>
</dbReference>
<keyword evidence="2" id="KW-0001">2Fe-2S</keyword>
<dbReference type="SUPFAM" id="SSF63380">
    <property type="entry name" value="Riboflavin synthase domain-like"/>
    <property type="match status" value="1"/>
</dbReference>
<name>A0AA87Y6A3_9BURK</name>
<dbReference type="Pfam" id="PF00175">
    <property type="entry name" value="NAD_binding_1"/>
    <property type="match status" value="1"/>
</dbReference>
<accession>A0AA87Y6A3</accession>
<dbReference type="SUPFAM" id="SSF52343">
    <property type="entry name" value="Ferredoxin reductase-like, C-terminal NADP-linked domain"/>
    <property type="match status" value="1"/>
</dbReference>
<dbReference type="InterPro" id="IPR017927">
    <property type="entry name" value="FAD-bd_FR_type"/>
</dbReference>
<dbReference type="Gene3D" id="3.40.50.80">
    <property type="entry name" value="Nucleotide-binding domain of ferredoxin-NADP reductase (FNR) module"/>
    <property type="match status" value="1"/>
</dbReference>
<dbReference type="Pfam" id="PF00970">
    <property type="entry name" value="FAD_binding_6"/>
    <property type="match status" value="1"/>
</dbReference>
<reference evidence="4" key="2">
    <citation type="submission" date="2022-12" db="EMBL/GenBank/DDBJ databases">
        <authorList>
            <person name="Sun Q."/>
            <person name="Kim S."/>
        </authorList>
    </citation>
    <scope>NUCLEOTIDE SEQUENCE</scope>
    <source>
        <strain evidence="4">KCTC 12344</strain>
    </source>
</reference>
<dbReference type="InterPro" id="IPR050415">
    <property type="entry name" value="MRET"/>
</dbReference>
<dbReference type="Gene3D" id="2.40.30.10">
    <property type="entry name" value="Translation factors"/>
    <property type="match status" value="1"/>
</dbReference>
<dbReference type="InterPro" id="IPR001433">
    <property type="entry name" value="OxRdtase_FAD/NAD-bd"/>
</dbReference>
<dbReference type="InterPro" id="IPR008333">
    <property type="entry name" value="Cbr1-like_FAD-bd_dom"/>
</dbReference>
<dbReference type="InterPro" id="IPR039261">
    <property type="entry name" value="FNR_nucleotide-bd"/>
</dbReference>
<organism evidence="4 5">
    <name type="scientific">Pseudoduganella plicata</name>
    <dbReference type="NCBI Taxonomy" id="321984"/>
    <lineage>
        <taxon>Bacteria</taxon>
        <taxon>Pseudomonadati</taxon>
        <taxon>Pseudomonadota</taxon>
        <taxon>Betaproteobacteria</taxon>
        <taxon>Burkholderiales</taxon>
        <taxon>Oxalobacteraceae</taxon>
        <taxon>Telluria group</taxon>
        <taxon>Pseudoduganella</taxon>
    </lineage>
</organism>
<evidence type="ECO:0000313" key="4">
    <source>
        <dbReference type="EMBL" id="GGY87110.1"/>
    </source>
</evidence>
<sequence>MSERDGNWRTAVIARIAALTPRMRSYFLHAPLAGHVAGQYLDVRLTAPDGYQARRSYSIASRPGAAELELAIALQDDGEVSAWFHEVAQPGDTIDVRGPLGGHFIWEPPHAAPVLLVAGGSGIVPLVSIARAWQAAPAAPMLLLHSARTPEALAFQPELAGIAAADPRFTYVAVSTRAGTGRRIDAAMLDKALGHWGHLPALCYLCGPTAFVEAVAQLLVARGVAHRAIRTERFG</sequence>
<dbReference type="PANTHER" id="PTHR47354:SF5">
    <property type="entry name" value="PROTEIN RFBI"/>
    <property type="match status" value="1"/>
</dbReference>
<reference evidence="4" key="1">
    <citation type="journal article" date="2014" name="Int. J. Syst. Evol. Microbiol.">
        <title>Complete genome sequence of Corynebacterium casei LMG S-19264T (=DSM 44701T), isolated from a smear-ripened cheese.</title>
        <authorList>
            <consortium name="US DOE Joint Genome Institute (JGI-PGF)"/>
            <person name="Walter F."/>
            <person name="Albersmeier A."/>
            <person name="Kalinowski J."/>
            <person name="Ruckert C."/>
        </authorList>
    </citation>
    <scope>NUCLEOTIDE SEQUENCE</scope>
    <source>
        <strain evidence="4">KCTC 12344</strain>
    </source>
</reference>
<feature type="domain" description="FAD-binding FR-type" evidence="3">
    <location>
        <begin position="6"/>
        <end position="106"/>
    </location>
</feature>
<evidence type="ECO:0000256" key="2">
    <source>
        <dbReference type="ARBA" id="ARBA00022714"/>
    </source>
</evidence>